<dbReference type="Gene3D" id="3.30.420.10">
    <property type="entry name" value="Ribonuclease H-like superfamily/Ribonuclease H"/>
    <property type="match status" value="1"/>
</dbReference>
<dbReference type="Pfam" id="PF13683">
    <property type="entry name" value="rve_3"/>
    <property type="match status" value="1"/>
</dbReference>
<dbReference type="PANTHER" id="PTHR47515:SF2">
    <property type="entry name" value="INTEGRASE CORE DOMAIN PROTEIN"/>
    <property type="match status" value="1"/>
</dbReference>
<dbReference type="PROSITE" id="PS50994">
    <property type="entry name" value="INTEGRASE"/>
    <property type="match status" value="1"/>
</dbReference>
<proteinExistence type="predicted"/>
<dbReference type="PANTHER" id="PTHR47515">
    <property type="entry name" value="LOW CALCIUM RESPONSE LOCUS PROTEIN T"/>
    <property type="match status" value="1"/>
</dbReference>
<feature type="domain" description="Integrase catalytic" evidence="1">
    <location>
        <begin position="1"/>
        <end position="137"/>
    </location>
</feature>
<dbReference type="InterPro" id="IPR012337">
    <property type="entry name" value="RNaseH-like_sf"/>
</dbReference>
<dbReference type="InterPro" id="IPR001584">
    <property type="entry name" value="Integrase_cat-core"/>
</dbReference>
<dbReference type="SUPFAM" id="SSF53098">
    <property type="entry name" value="Ribonuclease H-like"/>
    <property type="match status" value="1"/>
</dbReference>
<gene>
    <name evidence="2" type="ORF">GCM10009125_23840</name>
</gene>
<reference evidence="2 3" key="1">
    <citation type="journal article" date="2019" name="Int. J. Syst. Evol. Microbiol.">
        <title>The Global Catalogue of Microorganisms (GCM) 10K type strain sequencing project: providing services to taxonomists for standard genome sequencing and annotation.</title>
        <authorList>
            <consortium name="The Broad Institute Genomics Platform"/>
            <consortium name="The Broad Institute Genome Sequencing Center for Infectious Disease"/>
            <person name="Wu L."/>
            <person name="Ma J."/>
        </authorList>
    </citation>
    <scope>NUCLEOTIDE SEQUENCE [LARGE SCALE GENOMIC DNA]</scope>
    <source>
        <strain evidence="2 3">JCM 16240</strain>
    </source>
</reference>
<protein>
    <submittedName>
        <fullName evidence="2">Integrase core domain-containing protein</fullName>
    </submittedName>
</protein>
<evidence type="ECO:0000313" key="2">
    <source>
        <dbReference type="EMBL" id="GAA0234120.1"/>
    </source>
</evidence>
<comment type="caution">
    <text evidence="2">The sequence shown here is derived from an EMBL/GenBank/DDBJ whole genome shotgun (WGS) entry which is preliminary data.</text>
</comment>
<sequence>MLYRMLKRLKVRSPDGYDFSLPSERVVRALKQIIAWRGKPLAIRCDNGPEYLSSTITEWARRWGIKLEYIQPGKPQQNAYVERFNRTVRYEWLSQYHWEDLDQVQRAATQWMWSYNHERPNMALGGITPKQRLAMAA</sequence>
<evidence type="ECO:0000259" key="1">
    <source>
        <dbReference type="PROSITE" id="PS50994"/>
    </source>
</evidence>
<organism evidence="2 3">
    <name type="scientific">Castellaniella daejeonensis</name>
    <dbReference type="NCBI Taxonomy" id="659013"/>
    <lineage>
        <taxon>Bacteria</taxon>
        <taxon>Pseudomonadati</taxon>
        <taxon>Pseudomonadota</taxon>
        <taxon>Betaproteobacteria</taxon>
        <taxon>Burkholderiales</taxon>
        <taxon>Alcaligenaceae</taxon>
        <taxon>Castellaniella</taxon>
    </lineage>
</organism>
<dbReference type="EMBL" id="BAAAFN010000015">
    <property type="protein sequence ID" value="GAA0234120.1"/>
    <property type="molecule type" value="Genomic_DNA"/>
</dbReference>
<dbReference type="InterPro" id="IPR036397">
    <property type="entry name" value="RNaseH_sf"/>
</dbReference>
<dbReference type="Proteomes" id="UP001501176">
    <property type="component" value="Unassembled WGS sequence"/>
</dbReference>
<name>A0ABN0TZN7_9BURK</name>
<accession>A0ABN0TZN7</accession>
<evidence type="ECO:0000313" key="3">
    <source>
        <dbReference type="Proteomes" id="UP001501176"/>
    </source>
</evidence>
<keyword evidence="3" id="KW-1185">Reference proteome</keyword>